<protein>
    <submittedName>
        <fullName evidence="3">Uncharacterized protein</fullName>
    </submittedName>
</protein>
<evidence type="ECO:0000313" key="2">
    <source>
        <dbReference type="EMBL" id="ECA5342701.1"/>
    </source>
</evidence>
<name>A0A077W4J1_SALTM</name>
<dbReference type="EMBL" id="AALLDS010000027">
    <property type="protein sequence ID" value="EDA7614667.1"/>
    <property type="molecule type" value="Genomic_DNA"/>
</dbReference>
<dbReference type="EMBL" id="KX810825">
    <property type="protein sequence ID" value="APA22893.1"/>
    <property type="molecule type" value="Genomic_DNA"/>
</dbReference>
<reference evidence="1" key="1">
    <citation type="journal article" date="2016" name="Sci. Rep.">
        <title>Isolation and plasmid characterization of carbapenemase (IMP-4) producing Salmonella enterica Typhimurium from cats.</title>
        <authorList>
            <person name="Abraham S."/>
            <person name="O'Dea M."/>
            <person name="Trott D.J."/>
            <person name="Abraham R.J."/>
            <person name="Hughes D."/>
            <person name="Pang S."/>
            <person name="McKew G."/>
            <person name="Cheong E.Y."/>
            <person name="Merlino J."/>
            <person name="Saputra S."/>
            <person name="Malik R."/>
            <person name="Gottlieb T."/>
        </authorList>
    </citation>
    <scope>NUCLEOTIDE SEQUENCE</scope>
    <source>
        <strain evidence="1">MU1</strain>
        <plasmid evidence="1">pIMP4-SEM1</plasmid>
    </source>
</reference>
<organism evidence="3">
    <name type="scientific">Salmonella typhimurium</name>
    <dbReference type="NCBI Taxonomy" id="90371"/>
    <lineage>
        <taxon>Bacteria</taxon>
        <taxon>Pseudomonadati</taxon>
        <taxon>Pseudomonadota</taxon>
        <taxon>Gammaproteobacteria</taxon>
        <taxon>Enterobacterales</taxon>
        <taxon>Enterobacteriaceae</taxon>
        <taxon>Salmonella</taxon>
    </lineage>
</organism>
<evidence type="ECO:0000313" key="3">
    <source>
        <dbReference type="EMBL" id="EDA7614667.1"/>
    </source>
</evidence>
<reference evidence="3" key="2">
    <citation type="submission" date="2018-07" db="EMBL/GenBank/DDBJ databases">
        <authorList>
            <person name="Ashton P.M."/>
            <person name="Dallman T."/>
            <person name="Nair S."/>
            <person name="De Pinna E."/>
            <person name="Peters T."/>
            <person name="Grant K."/>
        </authorList>
    </citation>
    <scope>NUCLEOTIDE SEQUENCE</scope>
    <source>
        <strain evidence="3">116039</strain>
        <strain evidence="2">582921</strain>
    </source>
</reference>
<accession>A0A077W4J1</accession>
<geneLocation type="plasmid" evidence="1">
    <name>pIMP4-SEM1</name>
</geneLocation>
<evidence type="ECO:0000313" key="1">
    <source>
        <dbReference type="EMBL" id="APA22893.1"/>
    </source>
</evidence>
<dbReference type="AlphaFoldDB" id="A0A077W4J1"/>
<sequence>MITSLMNFRDLTGEAVIQARQCVINAEIEAAREKVIHARSLFKAGIHNVVNGSSGIKAAAAHFLVIKRLQTDTRYLDAVITDNLCMFSPEGYLYLFMQQRYFL</sequence>
<dbReference type="RefSeq" id="WP_000633161.1">
    <property type="nucleotide sequence ID" value="NC_024983.1"/>
</dbReference>
<proteinExistence type="predicted"/>
<keyword evidence="1" id="KW-0614">Plasmid</keyword>
<dbReference type="EMBL" id="AAHUQY010000021">
    <property type="protein sequence ID" value="ECA5342701.1"/>
    <property type="molecule type" value="Genomic_DNA"/>
</dbReference>
<gene>
    <name evidence="3" type="ORF">A3V89_18050</name>
    <name evidence="2" type="ORF">ELS01_20175</name>
</gene>